<dbReference type="Proteomes" id="UP000813461">
    <property type="component" value="Unassembled WGS sequence"/>
</dbReference>
<evidence type="ECO:0000313" key="5">
    <source>
        <dbReference type="Proteomes" id="UP000813461"/>
    </source>
</evidence>
<dbReference type="Gene3D" id="3.40.50.720">
    <property type="entry name" value="NAD(P)-binding Rossmann-like Domain"/>
    <property type="match status" value="1"/>
</dbReference>
<dbReference type="PRINTS" id="PR00081">
    <property type="entry name" value="GDHRDH"/>
</dbReference>
<keyword evidence="5" id="KW-1185">Reference proteome</keyword>
<dbReference type="GO" id="GO:0016491">
    <property type="term" value="F:oxidoreductase activity"/>
    <property type="evidence" value="ECO:0007669"/>
    <property type="project" value="UniProtKB-KW"/>
</dbReference>
<sequence length="277" mass="30323">MTTYEVPEDYSALKGRTILITGCATGIGRETAKLAYDNGANLALADINEEDSQTLLSELNDESRVVFRRVDVAAWADLRAIFDAAIAKFGTIHAVLSNAGMHHEDLLREEFENDGGLKEPDTKSININLISHLYVSKLAFHYFKKGPPGPRQIVYTGSAAAYLDTAPLYQYAASKGGVLGLMRAFRPTALKANVSVNMVAPWMTETNMMPPFLNNIWGDLPRNSAAGIAKALLLPVIRPELHGKTLWVGGNEIVELEDKIHETQPLWMGAKLSANVD</sequence>
<dbReference type="InterPro" id="IPR036291">
    <property type="entry name" value="NAD(P)-bd_dom_sf"/>
</dbReference>
<dbReference type="PROSITE" id="PS00061">
    <property type="entry name" value="ADH_SHORT"/>
    <property type="match status" value="1"/>
</dbReference>
<dbReference type="OrthoDB" id="37659at2759"/>
<dbReference type="AlphaFoldDB" id="A0A8K0QRQ9"/>
<evidence type="ECO:0000256" key="3">
    <source>
        <dbReference type="ARBA" id="ARBA00023002"/>
    </source>
</evidence>
<dbReference type="InterPro" id="IPR020904">
    <property type="entry name" value="Sc_DH/Rdtase_CS"/>
</dbReference>
<organism evidence="4 5">
    <name type="scientific">Paraphoma chrysanthemicola</name>
    <dbReference type="NCBI Taxonomy" id="798071"/>
    <lineage>
        <taxon>Eukaryota</taxon>
        <taxon>Fungi</taxon>
        <taxon>Dikarya</taxon>
        <taxon>Ascomycota</taxon>
        <taxon>Pezizomycotina</taxon>
        <taxon>Dothideomycetes</taxon>
        <taxon>Pleosporomycetidae</taxon>
        <taxon>Pleosporales</taxon>
        <taxon>Pleosporineae</taxon>
        <taxon>Phaeosphaeriaceae</taxon>
        <taxon>Paraphoma</taxon>
    </lineage>
</organism>
<keyword evidence="3" id="KW-0560">Oxidoreductase</keyword>
<evidence type="ECO:0000256" key="1">
    <source>
        <dbReference type="ARBA" id="ARBA00006484"/>
    </source>
</evidence>
<reference evidence="4" key="1">
    <citation type="journal article" date="2021" name="Nat. Commun.">
        <title>Genetic determinants of endophytism in the Arabidopsis root mycobiome.</title>
        <authorList>
            <person name="Mesny F."/>
            <person name="Miyauchi S."/>
            <person name="Thiergart T."/>
            <person name="Pickel B."/>
            <person name="Atanasova L."/>
            <person name="Karlsson M."/>
            <person name="Huettel B."/>
            <person name="Barry K.W."/>
            <person name="Haridas S."/>
            <person name="Chen C."/>
            <person name="Bauer D."/>
            <person name="Andreopoulos W."/>
            <person name="Pangilinan J."/>
            <person name="LaButti K."/>
            <person name="Riley R."/>
            <person name="Lipzen A."/>
            <person name="Clum A."/>
            <person name="Drula E."/>
            <person name="Henrissat B."/>
            <person name="Kohler A."/>
            <person name="Grigoriev I.V."/>
            <person name="Martin F.M."/>
            <person name="Hacquard S."/>
        </authorList>
    </citation>
    <scope>NUCLEOTIDE SEQUENCE</scope>
    <source>
        <strain evidence="4">MPI-SDFR-AT-0120</strain>
    </source>
</reference>
<dbReference type="EMBL" id="JAGMVJ010000035">
    <property type="protein sequence ID" value="KAH7067215.1"/>
    <property type="molecule type" value="Genomic_DNA"/>
</dbReference>
<dbReference type="SUPFAM" id="SSF51735">
    <property type="entry name" value="NAD(P)-binding Rossmann-fold domains"/>
    <property type="match status" value="1"/>
</dbReference>
<keyword evidence="2" id="KW-0521">NADP</keyword>
<comment type="caution">
    <text evidence="4">The sequence shown here is derived from an EMBL/GenBank/DDBJ whole genome shotgun (WGS) entry which is preliminary data.</text>
</comment>
<evidence type="ECO:0000256" key="2">
    <source>
        <dbReference type="ARBA" id="ARBA00022857"/>
    </source>
</evidence>
<feature type="non-terminal residue" evidence="4">
    <location>
        <position position="277"/>
    </location>
</feature>
<name>A0A8K0QRQ9_9PLEO</name>
<proteinExistence type="inferred from homology"/>
<gene>
    <name evidence="4" type="ORF">FB567DRAFT_509435</name>
</gene>
<dbReference type="InterPro" id="IPR002347">
    <property type="entry name" value="SDR_fam"/>
</dbReference>
<dbReference type="PANTHER" id="PTHR43180:SF33">
    <property type="entry name" value="15-HYDROXYPROSTAGLANDIN DEHYDROGENASE [NAD(+)]-LIKE"/>
    <property type="match status" value="1"/>
</dbReference>
<evidence type="ECO:0008006" key="6">
    <source>
        <dbReference type="Google" id="ProtNLM"/>
    </source>
</evidence>
<dbReference type="PANTHER" id="PTHR43180">
    <property type="entry name" value="3-OXOACYL-(ACYL-CARRIER-PROTEIN) REDUCTASE (AFU_ORTHOLOGUE AFUA_6G11210)"/>
    <property type="match status" value="1"/>
</dbReference>
<dbReference type="Pfam" id="PF00106">
    <property type="entry name" value="adh_short"/>
    <property type="match status" value="1"/>
</dbReference>
<protein>
    <recommendedName>
        <fullName evidence="6">NAD(P)-binding protein</fullName>
    </recommendedName>
</protein>
<comment type="similarity">
    <text evidence="1">Belongs to the short-chain dehydrogenases/reductases (SDR) family.</text>
</comment>
<evidence type="ECO:0000313" key="4">
    <source>
        <dbReference type="EMBL" id="KAH7067215.1"/>
    </source>
</evidence>
<accession>A0A8K0QRQ9</accession>